<dbReference type="RefSeq" id="XP_068351757.1">
    <property type="nucleotide sequence ID" value="XM_068509961.1"/>
</dbReference>
<name>A0A1J4JMZ5_9EUKA</name>
<evidence type="ECO:0000313" key="1">
    <source>
        <dbReference type="EMBL" id="OHS98620.1"/>
    </source>
</evidence>
<accession>A0A1J4JMZ5</accession>
<keyword evidence="2" id="KW-1185">Reference proteome</keyword>
<dbReference type="OrthoDB" id="10521530at2759"/>
<proteinExistence type="predicted"/>
<organism evidence="1 2">
    <name type="scientific">Tritrichomonas foetus</name>
    <dbReference type="NCBI Taxonomy" id="1144522"/>
    <lineage>
        <taxon>Eukaryota</taxon>
        <taxon>Metamonada</taxon>
        <taxon>Parabasalia</taxon>
        <taxon>Tritrichomonadida</taxon>
        <taxon>Tritrichomonadidae</taxon>
        <taxon>Tritrichomonas</taxon>
    </lineage>
</organism>
<reference evidence="1" key="1">
    <citation type="submission" date="2016-10" db="EMBL/GenBank/DDBJ databases">
        <authorList>
            <person name="Benchimol M."/>
            <person name="Almeida L.G."/>
            <person name="Vasconcelos A.T."/>
            <person name="Perreira-Neves A."/>
            <person name="Rosa I.A."/>
            <person name="Tasca T."/>
            <person name="Bogo M.R."/>
            <person name="de Souza W."/>
        </authorList>
    </citation>
    <scope>NUCLEOTIDE SEQUENCE [LARGE SCALE GENOMIC DNA]</scope>
    <source>
        <strain evidence="1">K</strain>
    </source>
</reference>
<dbReference type="InterPro" id="IPR016024">
    <property type="entry name" value="ARM-type_fold"/>
</dbReference>
<sequence length="1405" mass="162383">MEINLNFDVTFRDLYLIQSGQLEKQPQEILALINNFRKSLSFQWISAIKDDQKSEALKNVIVTILLFAEDKNTSIRLAAYSTIGTLIITVLPFSPNLFLNAFANAITLLPVSPKISIAIINSFMSFLKFISPVRIQQFVETMPILHHFSADVSDFIQFLPKTIPLMKKLPPEFQTSILNSLIKACGKTPNAHFSTSNSLLVGLKPKLLIPRLCQKLSKENLGIAAVWIARNLFSVRKHYDLIEDEYKEFFLSNAFHQLHSEPLDLSRFDYSCQIIAYSMRYNKGTDQYYQLKKRLNDSLLDNYTSPYRNSLLIIPCDSIELLYDSSSDPDSYRANKLKALTNYFFDHIDTVDADLIAQMMYSYINSKNDLLSTLIDNLSLIINELLFKCQKKAHIDLLLQILSNKSFNWVQNMKLVQLIDSINPDICGKYIPNYLNMAIDILIEFSLSPTDNLFYDAVNVLTHIASYETLPMILNHIYCSDWYSETIVYKRFYLLARLAKIFKSKLFSMYVGIAYECLSLCESKKTFSVIFWFLSKVQITYLPSDVRNFACSFVEKAYYSYAHFPIWRKSFVTEKFVDYDADIVSNPLINHKSALNHLKHCYKFLCNLPPHLFPEQKKLYHYSVALVQIFDKFALEMAAKLAKGQRKFEDYVWNLSIDTFKLTADDDVAASCANIFINDEQKILPSSIKEMLNQFIGDKCTENPQLLYLCFLSVGRENHSKIINSLPTVLQWLPKSTITIFLYKLVREIGTSIIPSIPDDYTLSILHYTHGFHLEYRDKVRDYINEHHFSDIPLGDDDLKEDLTILLNKMPKIELNEPEKLDIEHWTFIFKNENNFDLSKVNEYINNNHAKFSKIEIPTFSQNNEPKFTFIPVTNTITFVSTTPFIVQKVFVKSLVLIKNFAMFSGRLIDIDILNRIISFVVESKDIITLEALLIYSLKFNCKININSELFFHEKLIYLTAKLDPKTVVKHLNLEYEPSLIVNDSLSDSLRESIVSTNPNYFIDYFLGLKTFKKKQYMKLIRLFMILKFSIEKLSDLVVNCMGLFKDLSKQKQEVFIRFLTHALFCLAKSQTTQEFKSFTNFLSVHFSNIATETDASILNEFSYLFGLLADFAKDGSFFVDFLNTVLNCSSIPPLYLTSTALMISKKIIPVSSVDSNLFAMMIETDMPSFSSCAIRCLSYLKPENELVRIIDEKLELYKNNFLTVNHLPDLIKNVPDLALRYKEVFLTDPNHPCFVKSLKHQSSNSKVVKSLFDLPFISPEVISVLVEACYGKKRYFTKIAKLYQKFQRIDMYPLLLNLILTNSVLAAKLFFHDLLAKSDNFLCLFCFLRKFFTRSDQATQESIKKIIEMNADQIVPQSRFFSLMMLCEKEIHQINLGFIIAATESDTFSTIASEFDQIFVSDQK</sequence>
<dbReference type="GeneID" id="94844665"/>
<comment type="caution">
    <text evidence="1">The sequence shown here is derived from an EMBL/GenBank/DDBJ whole genome shotgun (WGS) entry which is preliminary data.</text>
</comment>
<evidence type="ECO:0000313" key="2">
    <source>
        <dbReference type="Proteomes" id="UP000179807"/>
    </source>
</evidence>
<dbReference type="EMBL" id="MLAK01001045">
    <property type="protein sequence ID" value="OHS98620.1"/>
    <property type="molecule type" value="Genomic_DNA"/>
</dbReference>
<dbReference type="VEuPathDB" id="TrichDB:TRFO_34950"/>
<dbReference type="Proteomes" id="UP000179807">
    <property type="component" value="Unassembled WGS sequence"/>
</dbReference>
<gene>
    <name evidence="1" type="ORF">TRFO_34950</name>
</gene>
<protein>
    <submittedName>
        <fullName evidence="1">Uncharacterized protein</fullName>
    </submittedName>
</protein>
<dbReference type="SUPFAM" id="SSF48371">
    <property type="entry name" value="ARM repeat"/>
    <property type="match status" value="1"/>
</dbReference>